<name>A0AAV6INT9_9ERIC</name>
<dbReference type="EMBL" id="JACTNZ010000009">
    <property type="protein sequence ID" value="KAG5530333.1"/>
    <property type="molecule type" value="Genomic_DNA"/>
</dbReference>
<organism evidence="1 2">
    <name type="scientific">Rhododendron griersonianum</name>
    <dbReference type="NCBI Taxonomy" id="479676"/>
    <lineage>
        <taxon>Eukaryota</taxon>
        <taxon>Viridiplantae</taxon>
        <taxon>Streptophyta</taxon>
        <taxon>Embryophyta</taxon>
        <taxon>Tracheophyta</taxon>
        <taxon>Spermatophyta</taxon>
        <taxon>Magnoliopsida</taxon>
        <taxon>eudicotyledons</taxon>
        <taxon>Gunneridae</taxon>
        <taxon>Pentapetalae</taxon>
        <taxon>asterids</taxon>
        <taxon>Ericales</taxon>
        <taxon>Ericaceae</taxon>
        <taxon>Ericoideae</taxon>
        <taxon>Rhodoreae</taxon>
        <taxon>Rhododendron</taxon>
    </lineage>
</organism>
<evidence type="ECO:0000313" key="1">
    <source>
        <dbReference type="EMBL" id="KAG5530333.1"/>
    </source>
</evidence>
<evidence type="ECO:0000313" key="2">
    <source>
        <dbReference type="Proteomes" id="UP000823749"/>
    </source>
</evidence>
<comment type="caution">
    <text evidence="1">The sequence shown here is derived from an EMBL/GenBank/DDBJ whole genome shotgun (WGS) entry which is preliminary data.</text>
</comment>
<dbReference type="Proteomes" id="UP000823749">
    <property type="component" value="Chromosome 9"/>
</dbReference>
<proteinExistence type="predicted"/>
<gene>
    <name evidence="1" type="ORF">RHGRI_025318</name>
</gene>
<reference evidence="1" key="1">
    <citation type="submission" date="2020-08" db="EMBL/GenBank/DDBJ databases">
        <title>Plant Genome Project.</title>
        <authorList>
            <person name="Zhang R.-G."/>
        </authorList>
    </citation>
    <scope>NUCLEOTIDE SEQUENCE</scope>
    <source>
        <strain evidence="1">WSP0</strain>
        <tissue evidence="1">Leaf</tissue>
    </source>
</reference>
<sequence>MSRWISQCKVSFGRLELGSKLVDYTVSKYSDDKKYLLDLKRFDFLLDECLGEEESERVEVILLYRSRGTKTELTLTKFSGSVADVIREDMSDLCSLMQLHVAKLFSQITNTCILLLLLFSGINRHSSSLSLTSMNEPKATTWAGQGRSLEKVAEANSDTLGAGTLGQIRQSSAAVESMFTHQSMCTVYCLLEILLNLVATNWTDDECSLGCQETTSIGGLIEVDRSNWMCGQIGFVGSGTKLLN</sequence>
<keyword evidence="2" id="KW-1185">Reference proteome</keyword>
<dbReference type="AlphaFoldDB" id="A0AAV6INT9"/>
<accession>A0AAV6INT9</accession>
<protein>
    <submittedName>
        <fullName evidence="1">Uncharacterized protein</fullName>
    </submittedName>
</protein>